<dbReference type="EMBL" id="JRKI01000034">
    <property type="protein sequence ID" value="KIZ15545.1"/>
    <property type="molecule type" value="Genomic_DNA"/>
</dbReference>
<keyword evidence="2" id="KW-1185">Reference proteome</keyword>
<proteinExistence type="predicted"/>
<dbReference type="Proteomes" id="UP000032458">
    <property type="component" value="Unassembled WGS sequence"/>
</dbReference>
<gene>
    <name evidence="1" type="ORF">SNA_28845</name>
</gene>
<dbReference type="AlphaFoldDB" id="A0A0D7CI49"/>
<evidence type="ECO:0000313" key="2">
    <source>
        <dbReference type="Proteomes" id="UP000032458"/>
    </source>
</evidence>
<evidence type="ECO:0000313" key="1">
    <source>
        <dbReference type="EMBL" id="KIZ15545.1"/>
    </source>
</evidence>
<comment type="caution">
    <text evidence="1">The sequence shown here is derived from an EMBL/GenBank/DDBJ whole genome shotgun (WGS) entry which is preliminary data.</text>
</comment>
<dbReference type="PATRIC" id="fig|1240678.4.peg.6160"/>
<organism evidence="1 2">
    <name type="scientific">Streptomyces natalensis ATCC 27448</name>
    <dbReference type="NCBI Taxonomy" id="1240678"/>
    <lineage>
        <taxon>Bacteria</taxon>
        <taxon>Bacillati</taxon>
        <taxon>Actinomycetota</taxon>
        <taxon>Actinomycetes</taxon>
        <taxon>Kitasatosporales</taxon>
        <taxon>Streptomycetaceae</taxon>
        <taxon>Streptomyces</taxon>
    </lineage>
</organism>
<name>A0A0D7CI49_9ACTN</name>
<accession>A0A0D7CI49</accession>
<protein>
    <submittedName>
        <fullName evidence="1">Uncharacterized protein</fullName>
    </submittedName>
</protein>
<reference evidence="1 2" key="1">
    <citation type="submission" date="2014-09" db="EMBL/GenBank/DDBJ databases">
        <title>Draft genome sequence of Streptomyces natalensis ATCC 27448, producer of the antifungal pimaricin.</title>
        <authorList>
            <person name="Mendes M.V."/>
            <person name="Beites T."/>
            <person name="Pires S."/>
            <person name="Santos C.L."/>
            <person name="Moradas-Ferreira P."/>
        </authorList>
    </citation>
    <scope>NUCLEOTIDE SEQUENCE [LARGE SCALE GENOMIC DNA]</scope>
    <source>
        <strain evidence="1 2">ATCC 27448</strain>
    </source>
</reference>
<sequence>MGCMTEQSAHFLLGPRQIPARAHTVGPGWNALLDQLHHDLLTLAPGHQIDSLTSWDSLSS</sequence>